<protein>
    <submittedName>
        <fullName evidence="1">Uncharacterized protein</fullName>
    </submittedName>
</protein>
<keyword evidence="2" id="KW-1185">Reference proteome</keyword>
<reference evidence="1 2" key="1">
    <citation type="journal article" date="2022" name="DNA Res.">
        <title>Chromosomal-level genome assembly of the orchid tree Bauhinia variegata (Leguminosae; Cercidoideae) supports the allotetraploid origin hypothesis of Bauhinia.</title>
        <authorList>
            <person name="Zhong Y."/>
            <person name="Chen Y."/>
            <person name="Zheng D."/>
            <person name="Pang J."/>
            <person name="Liu Y."/>
            <person name="Luo S."/>
            <person name="Meng S."/>
            <person name="Qian L."/>
            <person name="Wei D."/>
            <person name="Dai S."/>
            <person name="Zhou R."/>
        </authorList>
    </citation>
    <scope>NUCLEOTIDE SEQUENCE [LARGE SCALE GENOMIC DNA]</scope>
    <source>
        <strain evidence="1">BV-YZ2020</strain>
    </source>
</reference>
<organism evidence="1 2">
    <name type="scientific">Bauhinia variegata</name>
    <name type="common">Purple orchid tree</name>
    <name type="synonym">Phanera variegata</name>
    <dbReference type="NCBI Taxonomy" id="167791"/>
    <lineage>
        <taxon>Eukaryota</taxon>
        <taxon>Viridiplantae</taxon>
        <taxon>Streptophyta</taxon>
        <taxon>Embryophyta</taxon>
        <taxon>Tracheophyta</taxon>
        <taxon>Spermatophyta</taxon>
        <taxon>Magnoliopsida</taxon>
        <taxon>eudicotyledons</taxon>
        <taxon>Gunneridae</taxon>
        <taxon>Pentapetalae</taxon>
        <taxon>rosids</taxon>
        <taxon>fabids</taxon>
        <taxon>Fabales</taxon>
        <taxon>Fabaceae</taxon>
        <taxon>Cercidoideae</taxon>
        <taxon>Cercideae</taxon>
        <taxon>Bauhiniinae</taxon>
        <taxon>Bauhinia</taxon>
    </lineage>
</organism>
<comment type="caution">
    <text evidence="1">The sequence shown here is derived from an EMBL/GenBank/DDBJ whole genome shotgun (WGS) entry which is preliminary data.</text>
</comment>
<dbReference type="Proteomes" id="UP000828941">
    <property type="component" value="Chromosome 4"/>
</dbReference>
<evidence type="ECO:0000313" key="2">
    <source>
        <dbReference type="Proteomes" id="UP000828941"/>
    </source>
</evidence>
<sequence>MSNLGQTVSLFLLFLSSDEISLDGGYRAKYTDMSGPVRRASRQDTEEVSHRQDIQEVSWWLTKQVGKLIERCLQLHMNHKEVLETLLVHAKIEPSITEHVWRKLEAENQEFFKAYYLRLAVKQQIMEFNRLLGQQAQLMEKLPPAAVASLPTSKGSHIPASHQNQGCYAVEQAGAALTAENLQHSVGSSLPNVFTNGGPALHTSVHAAVETFTHANMIEAHLSAQGSSIGLVMPGTNSGMATSGPEGSPYMFGAAGNILEARQTIGDASLTSFASVDINSRSLSESLLDHDTLFGFLGQIPRNFSLSDLMADFSKSSENKSLDTISKGLGYEDFGSE</sequence>
<dbReference type="EMBL" id="CM039429">
    <property type="protein sequence ID" value="KAI4348616.1"/>
    <property type="molecule type" value="Genomic_DNA"/>
</dbReference>
<proteinExistence type="predicted"/>
<name>A0ACB9PM99_BAUVA</name>
<accession>A0ACB9PM99</accession>
<gene>
    <name evidence="1" type="ORF">L6164_009321</name>
</gene>
<evidence type="ECO:0000313" key="1">
    <source>
        <dbReference type="EMBL" id="KAI4348616.1"/>
    </source>
</evidence>